<dbReference type="RefSeq" id="WP_230843577.1">
    <property type="nucleotide sequence ID" value="NZ_CP063845.1"/>
</dbReference>
<evidence type="ECO:0000313" key="1">
    <source>
        <dbReference type="EMBL" id="UFP96332.1"/>
    </source>
</evidence>
<proteinExistence type="predicted"/>
<evidence type="ECO:0008006" key="3">
    <source>
        <dbReference type="Google" id="ProtNLM"/>
    </source>
</evidence>
<reference evidence="1 2" key="1">
    <citation type="journal article" date="2021" name="Genome Biol. Evol.">
        <title>Complete Genome Sequencing of a Novel Gloeobacter Species from a Waterfall Cave in Mexico.</title>
        <authorList>
            <person name="Saw J.H."/>
            <person name="Cardona T."/>
            <person name="Montejano G."/>
        </authorList>
    </citation>
    <scope>NUCLEOTIDE SEQUENCE [LARGE SCALE GENOMIC DNA]</scope>
    <source>
        <strain evidence="1">MG652769</strain>
    </source>
</reference>
<sequence length="189" mass="21913">MAIISATRLRLKSAAYLLPFFWHVFKASRQTAAAPGFLGGRLFWDRRLVFWTVTAWQDCRTMRGFQTSGAHRQAMPQLARWCNEGSTAHWETDSSRLPAMEEAYRRMCTGKFIALPVSSPMHQLRQIPKPHRALWRGAMTRTMELLAGLVQEKKNVPDTLHLENLYRQSWPERSSNENLRNRPVSSEQE</sequence>
<dbReference type="EMBL" id="CP063845">
    <property type="protein sequence ID" value="UFP96332.1"/>
    <property type="molecule type" value="Genomic_DNA"/>
</dbReference>
<protein>
    <recommendedName>
        <fullName evidence="3">DUF3291 domain-containing protein</fullName>
    </recommendedName>
</protein>
<dbReference type="SUPFAM" id="SSF54909">
    <property type="entry name" value="Dimeric alpha+beta barrel"/>
    <property type="match status" value="1"/>
</dbReference>
<name>A0ABY3PRK0_9CYAN</name>
<dbReference type="Proteomes" id="UP001054846">
    <property type="component" value="Chromosome"/>
</dbReference>
<organism evidence="1 2">
    <name type="scientific">Gloeobacter morelensis MG652769</name>
    <dbReference type="NCBI Taxonomy" id="2781736"/>
    <lineage>
        <taxon>Bacteria</taxon>
        <taxon>Bacillati</taxon>
        <taxon>Cyanobacteriota</taxon>
        <taxon>Cyanophyceae</taxon>
        <taxon>Gloeobacterales</taxon>
        <taxon>Gloeobacteraceae</taxon>
        <taxon>Gloeobacter</taxon>
        <taxon>Gloeobacter morelensis</taxon>
    </lineage>
</organism>
<evidence type="ECO:0000313" key="2">
    <source>
        <dbReference type="Proteomes" id="UP001054846"/>
    </source>
</evidence>
<keyword evidence="2" id="KW-1185">Reference proteome</keyword>
<accession>A0ABY3PRK0</accession>
<gene>
    <name evidence="1" type="ORF">ISF26_09025</name>
</gene>
<dbReference type="InterPro" id="IPR011008">
    <property type="entry name" value="Dimeric_a/b-barrel"/>
</dbReference>